<accession>A0A179VAP0</accession>
<evidence type="ECO:0000313" key="3">
    <source>
        <dbReference type="Proteomes" id="UP000186919"/>
    </source>
</evidence>
<dbReference type="SUPFAM" id="SSF52540">
    <property type="entry name" value="P-loop containing nucleoside triphosphate hydrolases"/>
    <property type="match status" value="1"/>
</dbReference>
<dbReference type="AlphaFoldDB" id="A0A179VAP0"/>
<organism evidence="2 3">
    <name type="scientific">Mycobacteroides immunogenum</name>
    <dbReference type="NCBI Taxonomy" id="83262"/>
    <lineage>
        <taxon>Bacteria</taxon>
        <taxon>Bacillati</taxon>
        <taxon>Actinomycetota</taxon>
        <taxon>Actinomycetes</taxon>
        <taxon>Mycobacteriales</taxon>
        <taxon>Mycobacteriaceae</taxon>
        <taxon>Mycobacteroides</taxon>
    </lineage>
</organism>
<dbReference type="EMBL" id="LQYE01000013">
    <property type="protein sequence ID" value="OAT68667.1"/>
    <property type="molecule type" value="Genomic_DNA"/>
</dbReference>
<dbReference type="InterPro" id="IPR027417">
    <property type="entry name" value="P-loop_NTPase"/>
</dbReference>
<dbReference type="InterPro" id="IPR045530">
    <property type="entry name" value="DO-GTPase1"/>
</dbReference>
<evidence type="ECO:0000313" key="2">
    <source>
        <dbReference type="EMBL" id="OAT68667.1"/>
    </source>
</evidence>
<protein>
    <recommendedName>
        <fullName evidence="1">Double-GTPase 1 domain-containing protein</fullName>
    </recommendedName>
</protein>
<name>A0A179VAP0_9MYCO</name>
<proteinExistence type="predicted"/>
<dbReference type="Proteomes" id="UP000186919">
    <property type="component" value="Unassembled WGS sequence"/>
</dbReference>
<sequence>MSKDSDQILVLGGPSSGKSTFLMQLYGRAASGECSLTIRSAPTSLSAVSEGWKRLQQGLPPAHTPHGTDTVLTLETVDKESRHVDITIPDYAGEDLQRMGEARRVSERWRELASTSDHWVVMVRLSQYLDIPDLISRPIGELASADHVPNDEAADMLPLDLLTVEVLQSLRHARLVAAVPQSRRLRLTLALSCWDELNLPGDARPEDIAYQRLALLDSYCRARWPSSDYRVVGLSSQGRVLSDDEPAEEFIDLGPQKMGWLIDQTGAQDPDLTKLVTDE</sequence>
<gene>
    <name evidence="2" type="ORF">AWB85_24170</name>
</gene>
<comment type="caution">
    <text evidence="2">The sequence shown here is derived from an EMBL/GenBank/DDBJ whole genome shotgun (WGS) entry which is preliminary data.</text>
</comment>
<dbReference type="Pfam" id="PF19975">
    <property type="entry name" value="DO-GTPase1"/>
    <property type="match status" value="1"/>
</dbReference>
<evidence type="ECO:0000259" key="1">
    <source>
        <dbReference type="Pfam" id="PF19975"/>
    </source>
</evidence>
<feature type="domain" description="Double-GTPase 1" evidence="1">
    <location>
        <begin position="9"/>
        <end position="276"/>
    </location>
</feature>
<reference evidence="2 3" key="1">
    <citation type="submission" date="2016-01" db="EMBL/GenBank/DDBJ databases">
        <title>Mycobacterium immunogenum strain CD11_6 genome sequencing and assembly.</title>
        <authorList>
            <person name="Kaur G."/>
            <person name="Nair G.R."/>
            <person name="Mayilraj S."/>
        </authorList>
    </citation>
    <scope>NUCLEOTIDE SEQUENCE [LARGE SCALE GENOMIC DNA]</scope>
    <source>
        <strain evidence="2 3">CD11-6</strain>
    </source>
</reference>
<dbReference type="RefSeq" id="WP_064630164.1">
    <property type="nucleotide sequence ID" value="NZ_LQYE01000013.1"/>
</dbReference>